<dbReference type="InterPro" id="IPR002919">
    <property type="entry name" value="TIL_dom"/>
</dbReference>
<dbReference type="Pfam" id="PF00094">
    <property type="entry name" value="VWD"/>
    <property type="match status" value="1"/>
</dbReference>
<dbReference type="PROSITE" id="PS51233">
    <property type="entry name" value="VWFD"/>
    <property type="match status" value="1"/>
</dbReference>
<evidence type="ECO:0000256" key="1">
    <source>
        <dbReference type="ARBA" id="ARBA00004613"/>
    </source>
</evidence>
<dbReference type="EMBL" id="JAHGAV010000646">
    <property type="protein sequence ID" value="KAG6924220.1"/>
    <property type="molecule type" value="Genomic_DNA"/>
</dbReference>
<feature type="domain" description="VWFD" evidence="5">
    <location>
        <begin position="109"/>
        <end position="286"/>
    </location>
</feature>
<dbReference type="GO" id="GO:0030513">
    <property type="term" value="P:positive regulation of BMP signaling pathway"/>
    <property type="evidence" value="ECO:0007669"/>
    <property type="project" value="TreeGrafter"/>
</dbReference>
<keyword evidence="7" id="KW-1185">Reference proteome</keyword>
<evidence type="ECO:0000256" key="4">
    <source>
        <dbReference type="ARBA" id="ARBA00023157"/>
    </source>
</evidence>
<dbReference type="InterPro" id="IPR036084">
    <property type="entry name" value="Ser_inhib-like_sf"/>
</dbReference>
<dbReference type="InterPro" id="IPR052424">
    <property type="entry name" value="Kielin_Chordin-BMP_Reg"/>
</dbReference>
<dbReference type="GO" id="GO:0005576">
    <property type="term" value="C:extracellular region"/>
    <property type="evidence" value="ECO:0007669"/>
    <property type="project" value="UniProtKB-SubCell"/>
</dbReference>
<dbReference type="CDD" id="cd19941">
    <property type="entry name" value="TIL"/>
    <property type="match status" value="1"/>
</dbReference>
<dbReference type="OrthoDB" id="5945029at2759"/>
<evidence type="ECO:0000256" key="3">
    <source>
        <dbReference type="ARBA" id="ARBA00022729"/>
    </source>
</evidence>
<dbReference type="InterPro" id="IPR001846">
    <property type="entry name" value="VWF_type-D"/>
</dbReference>
<evidence type="ECO:0000256" key="2">
    <source>
        <dbReference type="ARBA" id="ARBA00022525"/>
    </source>
</evidence>
<dbReference type="FunFam" id="2.10.25.10:FF:000055">
    <property type="entry name" value="alpha-tectorin isoform X1"/>
    <property type="match status" value="1"/>
</dbReference>
<reference evidence="6 7" key="1">
    <citation type="journal article" date="2020" name="G3 (Bethesda)">
        <title>Draft Genome of the Common Snapping Turtle, Chelydra serpentina, a Model for Phenotypic Plasticity in Reptiles.</title>
        <authorList>
            <person name="Das D."/>
            <person name="Singh S.K."/>
            <person name="Bierstedt J."/>
            <person name="Erickson A."/>
            <person name="Galli G.L.J."/>
            <person name="Crossley D.A. 2nd"/>
            <person name="Rhen T."/>
        </authorList>
    </citation>
    <scope>NUCLEOTIDE SEQUENCE [LARGE SCALE GENOMIC DNA]</scope>
    <source>
        <strain evidence="6">KW</strain>
    </source>
</reference>
<evidence type="ECO:0000313" key="6">
    <source>
        <dbReference type="EMBL" id="KAG6924220.1"/>
    </source>
</evidence>
<dbReference type="AlphaFoldDB" id="A0A8T1S5U5"/>
<dbReference type="Pfam" id="PF01826">
    <property type="entry name" value="TIL"/>
    <property type="match status" value="1"/>
</dbReference>
<proteinExistence type="predicted"/>
<gene>
    <name evidence="6" type="ORF">G0U57_018022</name>
</gene>
<evidence type="ECO:0000259" key="5">
    <source>
        <dbReference type="PROSITE" id="PS51233"/>
    </source>
</evidence>
<dbReference type="Pfam" id="PF12714">
    <property type="entry name" value="TILa"/>
    <property type="match status" value="1"/>
</dbReference>
<keyword evidence="4" id="KW-1015">Disulfide bond</keyword>
<comment type="caution">
    <text evidence="6">The sequence shown here is derived from an EMBL/GenBank/DDBJ whole genome shotgun (WGS) entry which is preliminary data.</text>
</comment>
<accession>A0A8T1S5U5</accession>
<evidence type="ECO:0000313" key="7">
    <source>
        <dbReference type="Proteomes" id="UP000765507"/>
    </source>
</evidence>
<comment type="subcellular location">
    <subcellularLocation>
        <location evidence="1">Secreted</location>
    </subcellularLocation>
</comment>
<dbReference type="PANTHER" id="PTHR46698:SF7">
    <property type="entry name" value="VWFD DOMAIN-CONTAINING PROTEIN"/>
    <property type="match status" value="1"/>
</dbReference>
<dbReference type="PANTHER" id="PTHR46698">
    <property type="entry name" value="CROSSVEINLESS 2"/>
    <property type="match status" value="1"/>
</dbReference>
<protein>
    <recommendedName>
        <fullName evidence="5">VWFD domain-containing protein</fullName>
    </recommendedName>
</protein>
<dbReference type="Proteomes" id="UP000765507">
    <property type="component" value="Unassembled WGS sequence"/>
</dbReference>
<sequence>MCSTSCPATCRSLYAPSRCPKKCREGCVCDEGFVLSGDQCVPLSQCGCVHRGFYYKPGETFYPNGFCKQRCSCQAGGIVECHHFSCGPNEECRVVDGIQKCHPVVPRTGTCHAAGDPHYLTFDGYPFDFQGNCTYVLAKSCVRKGYLPSFAIHVKNERLGRTKAAVTSTVSIIVYKRTFTLVRNRNGVVLVNGRPVRLPARPSRAVSVSRARNVVTVAQGSALRVLFSTSGDVTVRIDGKLARKVQAACGNYNGNSADDLRLPDGTVLDNIGEVLSYWRFSENPQDGTWGVQNQEPGFKGATGPVSQIGIPCPTSDQWAHLTWYPASTLPSMSPSTLVLFPQPPSPPQIRSMGPSNPISPHHSPTSDLWAHLALYFWNSRILTLERRGVKSLLFLKPSLFIIFFRLRLRYEFLKPSKDSGHPLEIHQALRYNGSQLSTSTKFPSPDPCAEQLTLWIACNAEMLFKRYSGGCPQL</sequence>
<dbReference type="SUPFAM" id="SSF57603">
    <property type="entry name" value="FnI-like domain"/>
    <property type="match status" value="1"/>
</dbReference>
<keyword evidence="3" id="KW-0732">Signal</keyword>
<dbReference type="SMART" id="SM00216">
    <property type="entry name" value="VWD"/>
    <property type="match status" value="1"/>
</dbReference>
<dbReference type="InterPro" id="IPR025615">
    <property type="entry name" value="TILa_dom"/>
</dbReference>
<dbReference type="SUPFAM" id="SSF57567">
    <property type="entry name" value="Serine protease inhibitors"/>
    <property type="match status" value="1"/>
</dbReference>
<organism evidence="6 7">
    <name type="scientific">Chelydra serpentina</name>
    <name type="common">Snapping turtle</name>
    <name type="synonym">Testudo serpentina</name>
    <dbReference type="NCBI Taxonomy" id="8475"/>
    <lineage>
        <taxon>Eukaryota</taxon>
        <taxon>Metazoa</taxon>
        <taxon>Chordata</taxon>
        <taxon>Craniata</taxon>
        <taxon>Vertebrata</taxon>
        <taxon>Euteleostomi</taxon>
        <taxon>Archelosauria</taxon>
        <taxon>Testudinata</taxon>
        <taxon>Testudines</taxon>
        <taxon>Cryptodira</taxon>
        <taxon>Durocryptodira</taxon>
        <taxon>Americhelydia</taxon>
        <taxon>Chelydroidea</taxon>
        <taxon>Chelydridae</taxon>
        <taxon>Chelydra</taxon>
    </lineage>
</organism>
<keyword evidence="2" id="KW-0964">Secreted</keyword>
<dbReference type="Gene3D" id="2.10.25.10">
    <property type="entry name" value="Laminin"/>
    <property type="match status" value="1"/>
</dbReference>
<name>A0A8T1S5U5_CHESE</name>